<feature type="signal peptide" evidence="10">
    <location>
        <begin position="1"/>
        <end position="23"/>
    </location>
</feature>
<dbReference type="eggNOG" id="COG4206">
    <property type="taxonomic scope" value="Bacteria"/>
</dbReference>
<dbReference type="GO" id="GO:0009279">
    <property type="term" value="C:cell outer membrane"/>
    <property type="evidence" value="ECO:0007669"/>
    <property type="project" value="UniProtKB-SubCell"/>
</dbReference>
<evidence type="ECO:0000256" key="9">
    <source>
        <dbReference type="RuleBase" id="RU003357"/>
    </source>
</evidence>
<evidence type="ECO:0000256" key="8">
    <source>
        <dbReference type="PROSITE-ProRule" id="PRU01360"/>
    </source>
</evidence>
<evidence type="ECO:0000259" key="11">
    <source>
        <dbReference type="Pfam" id="PF00593"/>
    </source>
</evidence>
<keyword evidence="5 9" id="KW-0798">TonB box</keyword>
<proteinExistence type="inferred from homology"/>
<dbReference type="InterPro" id="IPR012910">
    <property type="entry name" value="Plug_dom"/>
</dbReference>
<evidence type="ECO:0000256" key="5">
    <source>
        <dbReference type="ARBA" id="ARBA00023077"/>
    </source>
</evidence>
<dbReference type="AlphaFoldDB" id="B0T8Z3"/>
<evidence type="ECO:0000256" key="1">
    <source>
        <dbReference type="ARBA" id="ARBA00004571"/>
    </source>
</evidence>
<evidence type="ECO:0000256" key="3">
    <source>
        <dbReference type="ARBA" id="ARBA00022452"/>
    </source>
</evidence>
<keyword evidence="7 8" id="KW-0998">Cell outer membrane</keyword>
<dbReference type="PANTHER" id="PTHR47234:SF2">
    <property type="entry name" value="TONB-DEPENDENT RECEPTOR"/>
    <property type="match status" value="1"/>
</dbReference>
<dbReference type="InterPro" id="IPR036942">
    <property type="entry name" value="Beta-barrel_TonB_sf"/>
</dbReference>
<organism evidence="13">
    <name type="scientific">Caulobacter sp. (strain K31)</name>
    <dbReference type="NCBI Taxonomy" id="366602"/>
    <lineage>
        <taxon>Bacteria</taxon>
        <taxon>Pseudomonadati</taxon>
        <taxon>Pseudomonadota</taxon>
        <taxon>Alphaproteobacteria</taxon>
        <taxon>Caulobacterales</taxon>
        <taxon>Caulobacteraceae</taxon>
        <taxon>Caulobacter</taxon>
    </lineage>
</organism>
<dbReference type="Pfam" id="PF00593">
    <property type="entry name" value="TonB_dep_Rec_b-barrel"/>
    <property type="match status" value="1"/>
</dbReference>
<keyword evidence="4 8" id="KW-0812">Transmembrane</keyword>
<gene>
    <name evidence="13" type="ordered locus">Caul_3783</name>
</gene>
<evidence type="ECO:0000256" key="10">
    <source>
        <dbReference type="SAM" id="SignalP"/>
    </source>
</evidence>
<dbReference type="Gene3D" id="2.40.170.20">
    <property type="entry name" value="TonB-dependent receptor, beta-barrel domain"/>
    <property type="match status" value="1"/>
</dbReference>
<dbReference type="HOGENOM" id="CLU_010745_0_0_5"/>
<dbReference type="Pfam" id="PF07715">
    <property type="entry name" value="Plug"/>
    <property type="match status" value="1"/>
</dbReference>
<dbReference type="PANTHER" id="PTHR47234">
    <property type="match status" value="1"/>
</dbReference>
<keyword evidence="6 8" id="KW-0472">Membrane</keyword>
<dbReference type="Gene3D" id="2.170.130.10">
    <property type="entry name" value="TonB-dependent receptor, plug domain"/>
    <property type="match status" value="1"/>
</dbReference>
<evidence type="ECO:0000256" key="6">
    <source>
        <dbReference type="ARBA" id="ARBA00023136"/>
    </source>
</evidence>
<accession>B0T8Z3</accession>
<dbReference type="STRING" id="366602.Caul_3783"/>
<protein>
    <submittedName>
        <fullName evidence="13">TonB-dependent receptor plug</fullName>
    </submittedName>
</protein>
<feature type="domain" description="TonB-dependent receptor-like beta-barrel" evidence="11">
    <location>
        <begin position="446"/>
        <end position="933"/>
    </location>
</feature>
<comment type="subcellular location">
    <subcellularLocation>
        <location evidence="1 8">Cell outer membrane</location>
        <topology evidence="1 8">Multi-pass membrane protein</topology>
    </subcellularLocation>
</comment>
<keyword evidence="2 8" id="KW-0813">Transport</keyword>
<name>B0T8Z3_CAUSK</name>
<feature type="domain" description="TonB-dependent receptor plug" evidence="12">
    <location>
        <begin position="56"/>
        <end position="170"/>
    </location>
</feature>
<evidence type="ECO:0000256" key="2">
    <source>
        <dbReference type="ARBA" id="ARBA00022448"/>
    </source>
</evidence>
<dbReference type="InterPro" id="IPR000531">
    <property type="entry name" value="Beta-barrel_TonB"/>
</dbReference>
<evidence type="ECO:0000256" key="4">
    <source>
        <dbReference type="ARBA" id="ARBA00022692"/>
    </source>
</evidence>
<dbReference type="InterPro" id="IPR037066">
    <property type="entry name" value="Plug_dom_sf"/>
</dbReference>
<dbReference type="KEGG" id="cak:Caul_3783"/>
<reference evidence="13" key="1">
    <citation type="submission" date="2008-01" db="EMBL/GenBank/DDBJ databases">
        <title>Complete sequence of chromosome of Caulobacter sp. K31.</title>
        <authorList>
            <consortium name="US DOE Joint Genome Institute"/>
            <person name="Copeland A."/>
            <person name="Lucas S."/>
            <person name="Lapidus A."/>
            <person name="Barry K."/>
            <person name="Glavina del Rio T."/>
            <person name="Dalin E."/>
            <person name="Tice H."/>
            <person name="Pitluck S."/>
            <person name="Bruce D."/>
            <person name="Goodwin L."/>
            <person name="Thompson L.S."/>
            <person name="Brettin T."/>
            <person name="Detter J.C."/>
            <person name="Han C."/>
            <person name="Schmutz J."/>
            <person name="Larimer F."/>
            <person name="Land M."/>
            <person name="Hauser L."/>
            <person name="Kyrpides N."/>
            <person name="Kim E."/>
            <person name="Stephens C."/>
            <person name="Richardson P."/>
        </authorList>
    </citation>
    <scope>NUCLEOTIDE SEQUENCE [LARGE SCALE GENOMIC DNA]</scope>
    <source>
        <strain evidence="13">K31</strain>
    </source>
</reference>
<dbReference type="PROSITE" id="PS52016">
    <property type="entry name" value="TONB_DEPENDENT_REC_3"/>
    <property type="match status" value="1"/>
</dbReference>
<evidence type="ECO:0000313" key="13">
    <source>
        <dbReference type="EMBL" id="ABZ72910.1"/>
    </source>
</evidence>
<keyword evidence="10" id="KW-0732">Signal</keyword>
<keyword evidence="3 8" id="KW-1134">Transmembrane beta strand</keyword>
<evidence type="ECO:0000256" key="7">
    <source>
        <dbReference type="ARBA" id="ARBA00023237"/>
    </source>
</evidence>
<feature type="chain" id="PRO_5002756059" evidence="10">
    <location>
        <begin position="24"/>
        <end position="987"/>
    </location>
</feature>
<dbReference type="SUPFAM" id="SSF56935">
    <property type="entry name" value="Porins"/>
    <property type="match status" value="1"/>
</dbReference>
<keyword evidence="13" id="KW-0675">Receptor</keyword>
<comment type="similarity">
    <text evidence="8 9">Belongs to the TonB-dependent receptor family.</text>
</comment>
<evidence type="ECO:0000259" key="12">
    <source>
        <dbReference type="Pfam" id="PF07715"/>
    </source>
</evidence>
<dbReference type="EMBL" id="CP000927">
    <property type="protein sequence ID" value="ABZ72910.1"/>
    <property type="molecule type" value="Genomic_DNA"/>
</dbReference>
<sequence length="987" mass="103476" precursor="true">MLKAASFVSTSLIALAAATSVSAQTVQTDSGASTKAAESVSVEEVVVTGSRVRTTYNSPTPVNVVGQERMQQLAIPDVATALNQIPSFRATTSASTILFRVSGAIGGNTPDLRGLGTSRTLVLVDGRRFVPSLDSGGVDLNSVPNALVKRTEIVTGGASAAYGADAVAGVVNLILDTKFNGVRIDASTGVSEHGDGKNYFISASGGRGFASDRGHIIAGIEYRDDKGVGNCFTRDWCAKLTNFVPNPGYIGGVSTNGLPATLVLDNVNFVYSPTGVLLSAVQTVGGVKTTLGQQVGNTGATALPTALRGLQFNAAGSALTPFQFGNYLSGTFMQGGDPAASNNWGWGNPPLVTPTSHASGLVHVDYDLTPKTQAFGEFIVSRTEGGPVRTSVLLQAPAGGSAGLDINNPFITPAVRAQILGANPNITAINVNVAVAQGGDTVVASSTNDIYRFVTGLKGDLFGDWRWDASYEYGRTNSETIVKNTRLAAFDTQATNAITPPAGYTGTIYTTPAGAPVICASSVANPSDGCLPVDLLGSNITPAVLSKYFKDERQTRKITQNDVMVNFRGTLFSLPAGPIQAAFGAEYRRDSVSGDVDALTAAGRFAAPQVTALPEVVQKVTEGYAEANIPLLADLPFAKSLSVDVTGRLTHYSGFGSARPWKIGLEYQPNDQILVRVTRSADIRAPSAAESNPNTVQTFLPLNDPFSGSNHLIGAPAGGNPNLELESAKTNTAGIVLKPNFLPGFHASVDWYDITVKNAIDAVTAPNILSACATKNLLCNLITFSGAAKASPVVSVLSNFQNVAQVHAEGYEFQSDYTIPDVWDGAVTFQLNANYVKDLKSIGGTGLVTRMNGVTGNAGSLAGIAGVPKYKIDGLVAYTRPSWMVAAHMRYIPESILDPTKIGPKQAGYNINLPTSIMINSVSSRFYLDLSGSAHLPSIFGSSKTELYGGVTNVFDKDQPPELRLFGNPLQYDTVGRAFRLGIRAAW</sequence>
<dbReference type="InterPro" id="IPR039426">
    <property type="entry name" value="TonB-dep_rcpt-like"/>
</dbReference>